<protein>
    <submittedName>
        <fullName evidence="1">Uncharacterized protein</fullName>
    </submittedName>
</protein>
<dbReference type="AlphaFoldDB" id="A0A401RQ81"/>
<keyword evidence="2" id="KW-1185">Reference proteome</keyword>
<dbReference type="EMBL" id="BEZZ01003746">
    <property type="protein sequence ID" value="GCC20322.1"/>
    <property type="molecule type" value="Genomic_DNA"/>
</dbReference>
<organism evidence="1 2">
    <name type="scientific">Chiloscyllium punctatum</name>
    <name type="common">Brownbanded bambooshark</name>
    <name type="synonym">Hemiscyllium punctatum</name>
    <dbReference type="NCBI Taxonomy" id="137246"/>
    <lineage>
        <taxon>Eukaryota</taxon>
        <taxon>Metazoa</taxon>
        <taxon>Chordata</taxon>
        <taxon>Craniata</taxon>
        <taxon>Vertebrata</taxon>
        <taxon>Chondrichthyes</taxon>
        <taxon>Elasmobranchii</taxon>
        <taxon>Galeomorphii</taxon>
        <taxon>Galeoidea</taxon>
        <taxon>Orectolobiformes</taxon>
        <taxon>Hemiscylliidae</taxon>
        <taxon>Chiloscyllium</taxon>
    </lineage>
</organism>
<sequence length="150" mass="16388">MLGVHIYPCHTRLKPSGVLPGSGHREAVLRDGLCLERTGRMRGAEVRAWGEFRSAPRSVGIPFSPRHSHRPTCSVFRDDGPVNNCARNGLLSQLAAAPTDEVRWRGVFNTSRALSRWCPPDIPGPGKLRGSALRRWGGLGAALVIFLKSN</sequence>
<proteinExistence type="predicted"/>
<gene>
    <name evidence="1" type="ORF">chiPu_0021347</name>
</gene>
<evidence type="ECO:0000313" key="1">
    <source>
        <dbReference type="EMBL" id="GCC20322.1"/>
    </source>
</evidence>
<dbReference type="Proteomes" id="UP000287033">
    <property type="component" value="Unassembled WGS sequence"/>
</dbReference>
<evidence type="ECO:0000313" key="2">
    <source>
        <dbReference type="Proteomes" id="UP000287033"/>
    </source>
</evidence>
<reference evidence="1 2" key="1">
    <citation type="journal article" date="2018" name="Nat. Ecol. Evol.">
        <title>Shark genomes provide insights into elasmobranch evolution and the origin of vertebrates.</title>
        <authorList>
            <person name="Hara Y"/>
            <person name="Yamaguchi K"/>
            <person name="Onimaru K"/>
            <person name="Kadota M"/>
            <person name="Koyanagi M"/>
            <person name="Keeley SD"/>
            <person name="Tatsumi K"/>
            <person name="Tanaka K"/>
            <person name="Motone F"/>
            <person name="Kageyama Y"/>
            <person name="Nozu R"/>
            <person name="Adachi N"/>
            <person name="Nishimura O"/>
            <person name="Nakagawa R"/>
            <person name="Tanegashima C"/>
            <person name="Kiyatake I"/>
            <person name="Matsumoto R"/>
            <person name="Murakumo K"/>
            <person name="Nishida K"/>
            <person name="Terakita A"/>
            <person name="Kuratani S"/>
            <person name="Sato K"/>
            <person name="Hyodo S Kuraku.S."/>
        </authorList>
    </citation>
    <scope>NUCLEOTIDE SEQUENCE [LARGE SCALE GENOMIC DNA]</scope>
</reference>
<name>A0A401RQ81_CHIPU</name>
<comment type="caution">
    <text evidence="1">The sequence shown here is derived from an EMBL/GenBank/DDBJ whole genome shotgun (WGS) entry which is preliminary data.</text>
</comment>
<accession>A0A401RQ81</accession>